<reference evidence="1" key="1">
    <citation type="submission" date="2022-12" db="EMBL/GenBank/DDBJ databases">
        <authorList>
            <person name="Petersen C."/>
        </authorList>
    </citation>
    <scope>NUCLEOTIDE SEQUENCE</scope>
    <source>
        <strain evidence="1">IBT 29677</strain>
    </source>
</reference>
<reference evidence="1" key="2">
    <citation type="journal article" date="2023" name="IMA Fungus">
        <title>Comparative genomic study of the Penicillium genus elucidates a diverse pangenome and 15 lateral gene transfer events.</title>
        <authorList>
            <person name="Petersen C."/>
            <person name="Sorensen T."/>
            <person name="Nielsen M.R."/>
            <person name="Sondergaard T.E."/>
            <person name="Sorensen J.L."/>
            <person name="Fitzpatrick D.A."/>
            <person name="Frisvad J.C."/>
            <person name="Nielsen K.L."/>
        </authorList>
    </citation>
    <scope>NUCLEOTIDE SEQUENCE</scope>
    <source>
        <strain evidence="1">IBT 29677</strain>
    </source>
</reference>
<keyword evidence="2" id="KW-1185">Reference proteome</keyword>
<dbReference type="EMBL" id="JAPZBU010000011">
    <property type="protein sequence ID" value="KAJ5378626.1"/>
    <property type="molecule type" value="Genomic_DNA"/>
</dbReference>
<dbReference type="GeneID" id="81375362"/>
<accession>A0A9W9VGL6</accession>
<organism evidence="1 2">
    <name type="scientific">Penicillium cosmopolitanum</name>
    <dbReference type="NCBI Taxonomy" id="1131564"/>
    <lineage>
        <taxon>Eukaryota</taxon>
        <taxon>Fungi</taxon>
        <taxon>Dikarya</taxon>
        <taxon>Ascomycota</taxon>
        <taxon>Pezizomycotina</taxon>
        <taxon>Eurotiomycetes</taxon>
        <taxon>Eurotiomycetidae</taxon>
        <taxon>Eurotiales</taxon>
        <taxon>Aspergillaceae</taxon>
        <taxon>Penicillium</taxon>
    </lineage>
</organism>
<dbReference type="Proteomes" id="UP001147747">
    <property type="component" value="Unassembled WGS sequence"/>
</dbReference>
<dbReference type="RefSeq" id="XP_056482412.1">
    <property type="nucleotide sequence ID" value="XM_056636382.1"/>
</dbReference>
<name>A0A9W9VGL6_9EURO</name>
<proteinExistence type="predicted"/>
<comment type="caution">
    <text evidence="1">The sequence shown here is derived from an EMBL/GenBank/DDBJ whole genome shotgun (WGS) entry which is preliminary data.</text>
</comment>
<evidence type="ECO:0000313" key="1">
    <source>
        <dbReference type="EMBL" id="KAJ5378626.1"/>
    </source>
</evidence>
<evidence type="ECO:0000313" key="2">
    <source>
        <dbReference type="Proteomes" id="UP001147747"/>
    </source>
</evidence>
<sequence length="74" mass="8175">MIGIPVLYFSPRLNTVVNLRIETRFAKYQASRWWACVDIGHSTPGPVTGSSNILNAAQVLHVSIHQPISGFLEV</sequence>
<dbReference type="AlphaFoldDB" id="A0A9W9VGL6"/>
<protein>
    <submittedName>
        <fullName evidence="1">Uncharacterized protein</fullName>
    </submittedName>
</protein>
<gene>
    <name evidence="1" type="ORF">N7509_011745</name>
</gene>